<protein>
    <submittedName>
        <fullName evidence="1">Uncharacterized protein</fullName>
    </submittedName>
</protein>
<dbReference type="EMBL" id="GBRH01165060">
    <property type="protein sequence ID" value="JAE32836.1"/>
    <property type="molecule type" value="Transcribed_RNA"/>
</dbReference>
<reference evidence="1" key="2">
    <citation type="journal article" date="2015" name="Data Brief">
        <title>Shoot transcriptome of the giant reed, Arundo donax.</title>
        <authorList>
            <person name="Barrero R.A."/>
            <person name="Guerrero F.D."/>
            <person name="Moolhuijzen P."/>
            <person name="Goolsby J.A."/>
            <person name="Tidwell J."/>
            <person name="Bellgard S.E."/>
            <person name="Bellgard M.I."/>
        </authorList>
    </citation>
    <scope>NUCLEOTIDE SEQUENCE</scope>
    <source>
        <tissue evidence="1">Shoot tissue taken approximately 20 cm above the soil surface</tissue>
    </source>
</reference>
<evidence type="ECO:0000313" key="1">
    <source>
        <dbReference type="EMBL" id="JAE32836.1"/>
    </source>
</evidence>
<reference evidence="1" key="1">
    <citation type="submission" date="2014-09" db="EMBL/GenBank/DDBJ databases">
        <authorList>
            <person name="Magalhaes I.L.F."/>
            <person name="Oliveira U."/>
            <person name="Santos F.R."/>
            <person name="Vidigal T.H.D.A."/>
            <person name="Brescovit A.D."/>
            <person name="Santos A.J."/>
        </authorList>
    </citation>
    <scope>NUCLEOTIDE SEQUENCE</scope>
    <source>
        <tissue evidence="1">Shoot tissue taken approximately 20 cm above the soil surface</tissue>
    </source>
</reference>
<organism evidence="1">
    <name type="scientific">Arundo donax</name>
    <name type="common">Giant reed</name>
    <name type="synonym">Donax arundinaceus</name>
    <dbReference type="NCBI Taxonomy" id="35708"/>
    <lineage>
        <taxon>Eukaryota</taxon>
        <taxon>Viridiplantae</taxon>
        <taxon>Streptophyta</taxon>
        <taxon>Embryophyta</taxon>
        <taxon>Tracheophyta</taxon>
        <taxon>Spermatophyta</taxon>
        <taxon>Magnoliopsida</taxon>
        <taxon>Liliopsida</taxon>
        <taxon>Poales</taxon>
        <taxon>Poaceae</taxon>
        <taxon>PACMAD clade</taxon>
        <taxon>Arundinoideae</taxon>
        <taxon>Arundineae</taxon>
        <taxon>Arundo</taxon>
    </lineage>
</organism>
<proteinExistence type="predicted"/>
<accession>A0A0A9HDA2</accession>
<sequence>MAICWYVQAAIQNSHEGMIGLSPREPALTNDHTSQPNCIATQVKHTTKPWTGAAERASLPSVQHEKVKSCDL</sequence>
<name>A0A0A9HDA2_ARUDO</name>
<dbReference type="AlphaFoldDB" id="A0A0A9HDA2"/>